<feature type="region of interest" description="Disordered" evidence="2">
    <location>
        <begin position="414"/>
        <end position="530"/>
    </location>
</feature>
<dbReference type="PROSITE" id="PS50089">
    <property type="entry name" value="ZF_RING_2"/>
    <property type="match status" value="1"/>
</dbReference>
<dbReference type="InterPro" id="IPR001841">
    <property type="entry name" value="Znf_RING"/>
</dbReference>
<dbReference type="PANTHER" id="PTHR45725">
    <property type="entry name" value="FORMIN HOMOLOGY 2 FAMILY MEMBER"/>
    <property type="match status" value="1"/>
</dbReference>
<protein>
    <submittedName>
        <fullName evidence="4">Expressed protein</fullName>
    </submittedName>
</protein>
<feature type="compositionally biased region" description="Polar residues" evidence="2">
    <location>
        <begin position="268"/>
        <end position="281"/>
    </location>
</feature>
<evidence type="ECO:0000313" key="4">
    <source>
        <dbReference type="EMBL" id="CAH7671931.1"/>
    </source>
</evidence>
<feature type="compositionally biased region" description="Low complexity" evidence="2">
    <location>
        <begin position="45"/>
        <end position="69"/>
    </location>
</feature>
<evidence type="ECO:0000256" key="2">
    <source>
        <dbReference type="SAM" id="MobiDB-lite"/>
    </source>
</evidence>
<feature type="compositionally biased region" description="Low complexity" evidence="2">
    <location>
        <begin position="453"/>
        <end position="467"/>
    </location>
</feature>
<dbReference type="AlphaFoldDB" id="A0AAV0AV10"/>
<keyword evidence="1" id="KW-0862">Zinc</keyword>
<reference evidence="4" key="1">
    <citation type="submission" date="2022-06" db="EMBL/GenBank/DDBJ databases">
        <authorList>
            <consortium name="SYNGENTA / RWTH Aachen University"/>
        </authorList>
    </citation>
    <scope>NUCLEOTIDE SEQUENCE</scope>
</reference>
<comment type="caution">
    <text evidence="4">The sequence shown here is derived from an EMBL/GenBank/DDBJ whole genome shotgun (WGS) entry which is preliminary data.</text>
</comment>
<feature type="region of interest" description="Disordered" evidence="2">
    <location>
        <begin position="1"/>
        <end position="139"/>
    </location>
</feature>
<proteinExistence type="predicted"/>
<dbReference type="SMART" id="SM00184">
    <property type="entry name" value="RING"/>
    <property type="match status" value="1"/>
</dbReference>
<dbReference type="GO" id="GO:0008270">
    <property type="term" value="F:zinc ion binding"/>
    <property type="evidence" value="ECO:0007669"/>
    <property type="project" value="UniProtKB-KW"/>
</dbReference>
<sequence length="840" mass="93465">MKRSLTSSNKNQNNQNKSQNHQSENYQNRPSLPYHPHSAPNLRLSQHTTVSSSTSQSSRHQQGSRTSSTLSNHHLSIKDAVNNVGLTPETSSSIKPYRSSSSSTHNQRSSLTVQSTASSSTNHFPSTTASSNPQNFQSIRPIEPSIDYSEVFEDIRNPPPIFTTPSYPPPTNHPPAAHPSDLSFGLGGRPNSPPPPYHHPSKQDHSLNQTCEEWDLRLSLEDRVLVWKLLRQSREECFQSCQTDLSQPQFWVPIRLVLEPSPPSSPSQTNLLKPNRSSPTVTHADRNSTKNQSDLSASSQADFTLRSPSNLTKRVQSLDRSETTPMSLLLPALKSPSSSDSRKTIQTSSICHDSSQQISPSAATVPVFKNLLKPTIPPRKPLPPVPQRFVSVPSVRAPSLKGKEVDRGVGLAEQDTWNLSPVESPSQASSSQIKTRRRPPPPTPQPPPPPSLPNSSSITESSNSEIFSNRRPPPPPPPPKPITLKIPTPLPASQAEVNTMLRRGFSLRSKPPPPPPPRNRNALRDRPRSIVERNELKIEAQAFKRRSLPLRGVLSHKNVDRSNWLNVPESISESGREEVVDDQLTENGRRYEDVGEVTRTDSKGGVQSTEGRSQPSSNMATSSDDQSSSGRAAEERDGYSRFTELDLLLLRLERSLGNGDDYEDVRLLNELIGPANAHRLNVSDLSSNCNNSYSNDSRSGECREKVLRRLIEEEDEGSERMVDREGLNLRIGTVEEIYRRIDKDGRVKKKMSLLGVRCNKCIICLSQFKSQQRSILLNCSHVFHKKCILNWFIRDEENQRLAGIRTIQQPRTTSAGSGTSRGSEGFYCCPVCKKVEVLFK</sequence>
<keyword evidence="1" id="KW-0863">Zinc-finger</keyword>
<evidence type="ECO:0000313" key="5">
    <source>
        <dbReference type="Proteomes" id="UP001153365"/>
    </source>
</evidence>
<gene>
    <name evidence="4" type="ORF">PPACK8108_LOCUS6782</name>
</gene>
<evidence type="ECO:0000256" key="1">
    <source>
        <dbReference type="PROSITE-ProRule" id="PRU00175"/>
    </source>
</evidence>
<feature type="compositionally biased region" description="Low complexity" evidence="2">
    <location>
        <begin position="7"/>
        <end position="25"/>
    </location>
</feature>
<name>A0AAV0AV10_PHAPC</name>
<dbReference type="EMBL" id="CALTRL010001290">
    <property type="protein sequence ID" value="CAH7671931.1"/>
    <property type="molecule type" value="Genomic_DNA"/>
</dbReference>
<feature type="compositionally biased region" description="Pro residues" evidence="2">
    <location>
        <begin position="157"/>
        <end position="177"/>
    </location>
</feature>
<dbReference type="CDD" id="cd16448">
    <property type="entry name" value="RING-H2"/>
    <property type="match status" value="1"/>
</dbReference>
<feature type="region of interest" description="Disordered" evidence="2">
    <location>
        <begin position="155"/>
        <end position="205"/>
    </location>
</feature>
<feature type="region of interest" description="Disordered" evidence="2">
    <location>
        <begin position="571"/>
        <end position="637"/>
    </location>
</feature>
<accession>A0AAV0AV10</accession>
<feature type="compositionally biased region" description="Low complexity" evidence="2">
    <location>
        <begin position="325"/>
        <end position="339"/>
    </location>
</feature>
<feature type="compositionally biased region" description="Basic and acidic residues" evidence="2">
    <location>
        <begin position="587"/>
        <end position="602"/>
    </location>
</feature>
<keyword evidence="1" id="KW-0479">Metal-binding</keyword>
<feature type="region of interest" description="Disordered" evidence="2">
    <location>
        <begin position="261"/>
        <end position="359"/>
    </location>
</feature>
<organism evidence="4 5">
    <name type="scientific">Phakopsora pachyrhizi</name>
    <name type="common">Asian soybean rust disease fungus</name>
    <dbReference type="NCBI Taxonomy" id="170000"/>
    <lineage>
        <taxon>Eukaryota</taxon>
        <taxon>Fungi</taxon>
        <taxon>Dikarya</taxon>
        <taxon>Basidiomycota</taxon>
        <taxon>Pucciniomycotina</taxon>
        <taxon>Pucciniomycetes</taxon>
        <taxon>Pucciniales</taxon>
        <taxon>Phakopsoraceae</taxon>
        <taxon>Phakopsora</taxon>
    </lineage>
</organism>
<feature type="domain" description="RING-type" evidence="3">
    <location>
        <begin position="761"/>
        <end position="833"/>
    </location>
</feature>
<dbReference type="Gene3D" id="3.30.40.10">
    <property type="entry name" value="Zinc/RING finger domain, C3HC4 (zinc finger)"/>
    <property type="match status" value="1"/>
</dbReference>
<feature type="compositionally biased region" description="Polar residues" evidence="2">
    <location>
        <begin position="122"/>
        <end position="138"/>
    </location>
</feature>
<dbReference type="SUPFAM" id="SSF57850">
    <property type="entry name" value="RING/U-box"/>
    <property type="match status" value="1"/>
</dbReference>
<dbReference type="InterPro" id="IPR013083">
    <property type="entry name" value="Znf_RING/FYVE/PHD"/>
</dbReference>
<feature type="compositionally biased region" description="Polar residues" evidence="2">
    <location>
        <begin position="344"/>
        <end position="359"/>
    </location>
</feature>
<feature type="compositionally biased region" description="Pro residues" evidence="2">
    <location>
        <begin position="471"/>
        <end position="481"/>
    </location>
</feature>
<dbReference type="Pfam" id="PF13639">
    <property type="entry name" value="zf-RING_2"/>
    <property type="match status" value="1"/>
</dbReference>
<dbReference type="InterPro" id="IPR051425">
    <property type="entry name" value="Formin_Homology"/>
</dbReference>
<feature type="compositionally biased region" description="Pro residues" evidence="2">
    <location>
        <begin position="440"/>
        <end position="452"/>
    </location>
</feature>
<feature type="compositionally biased region" description="Low complexity" evidence="2">
    <location>
        <begin position="420"/>
        <end position="432"/>
    </location>
</feature>
<keyword evidence="5" id="KW-1185">Reference proteome</keyword>
<feature type="compositionally biased region" description="Polar residues" evidence="2">
    <location>
        <begin position="605"/>
        <end position="630"/>
    </location>
</feature>
<feature type="compositionally biased region" description="Low complexity" evidence="2">
    <location>
        <begin position="91"/>
        <end position="121"/>
    </location>
</feature>
<dbReference type="Proteomes" id="UP001153365">
    <property type="component" value="Unassembled WGS sequence"/>
</dbReference>
<feature type="compositionally biased region" description="Polar residues" evidence="2">
    <location>
        <begin position="289"/>
        <end position="315"/>
    </location>
</feature>
<evidence type="ECO:0000259" key="3">
    <source>
        <dbReference type="PROSITE" id="PS50089"/>
    </source>
</evidence>